<evidence type="ECO:0000256" key="2">
    <source>
        <dbReference type="SAM" id="SignalP"/>
    </source>
</evidence>
<evidence type="ECO:0000256" key="1">
    <source>
        <dbReference type="ARBA" id="ARBA00022729"/>
    </source>
</evidence>
<evidence type="ECO:0000313" key="3">
    <source>
        <dbReference type="EMBL" id="TNJ34690.1"/>
    </source>
</evidence>
<reference evidence="3 4" key="1">
    <citation type="submission" date="2019-03" db="EMBL/GenBank/DDBJ databases">
        <title>Arenimonas daejeonensis sp. nov., isolated from compost.</title>
        <authorList>
            <person name="Jeon C.O."/>
        </authorList>
    </citation>
    <scope>NUCLEOTIDE SEQUENCE [LARGE SCALE GENOMIC DNA]</scope>
    <source>
        <strain evidence="3 4">R29</strain>
    </source>
</reference>
<feature type="signal peptide" evidence="2">
    <location>
        <begin position="1"/>
        <end position="20"/>
    </location>
</feature>
<dbReference type="Pfam" id="PF03480">
    <property type="entry name" value="DctP"/>
    <property type="match status" value="1"/>
</dbReference>
<dbReference type="OrthoDB" id="5670809at2"/>
<feature type="chain" id="PRO_5023106777" evidence="2">
    <location>
        <begin position="21"/>
        <end position="329"/>
    </location>
</feature>
<dbReference type="InterPro" id="IPR038404">
    <property type="entry name" value="TRAP_DctP_sf"/>
</dbReference>
<dbReference type="InterPro" id="IPR018389">
    <property type="entry name" value="DctP_fam"/>
</dbReference>
<dbReference type="Proteomes" id="UP000305760">
    <property type="component" value="Unassembled WGS sequence"/>
</dbReference>
<dbReference type="GO" id="GO:0055085">
    <property type="term" value="P:transmembrane transport"/>
    <property type="evidence" value="ECO:0007669"/>
    <property type="project" value="InterPro"/>
</dbReference>
<dbReference type="PANTHER" id="PTHR33376">
    <property type="match status" value="1"/>
</dbReference>
<accession>A0A5C4RU56</accession>
<protein>
    <submittedName>
        <fullName evidence="3">C4-dicarboxylate ABC transporter</fullName>
    </submittedName>
</protein>
<dbReference type="Gene3D" id="3.40.190.170">
    <property type="entry name" value="Bacterial extracellular solute-binding protein, family 7"/>
    <property type="match status" value="1"/>
</dbReference>
<name>A0A5C4RU56_9GAMM</name>
<sequence length="329" mass="35268">MNRWLSMLLLCLALATPAAAQTLKIATLAPDGSAWMRELRAASAEVKQGTAGRVDVKFYPGGVMGNDAVVLRKMRLGQLQGGVLTASELSLVYPDAPVYSLPFLFEDWAQVDQVRREVDPLLAKGFEERGLRMLGVSGVGFAYLMGNKPLRSQADMTGIKLWVPQNDTIAIRTFKLGGVSPIPLPLGDVFTSLQTGMVDTVANTPSGAIALQWHGKLKAMVDLPLTFVVGYLVVDDKAWKRLSPADQAVLAKAFADAARRMDANVRRDDVAALAAMKKQGLVVTTLDAAEAARWRALGTQVTAQLEAEKAISPGMLAAVRQALANGKTP</sequence>
<dbReference type="RefSeq" id="WP_139445311.1">
    <property type="nucleotide sequence ID" value="NZ_SMDR01000001.1"/>
</dbReference>
<dbReference type="CDD" id="cd13670">
    <property type="entry name" value="PBP2_TRAP_Tp0957_like"/>
    <property type="match status" value="1"/>
</dbReference>
<keyword evidence="1 2" id="KW-0732">Signal</keyword>
<dbReference type="AlphaFoldDB" id="A0A5C4RU56"/>
<dbReference type="EMBL" id="SMDR01000001">
    <property type="protein sequence ID" value="TNJ34690.1"/>
    <property type="molecule type" value="Genomic_DNA"/>
</dbReference>
<proteinExistence type="predicted"/>
<evidence type="ECO:0000313" key="4">
    <source>
        <dbReference type="Proteomes" id="UP000305760"/>
    </source>
</evidence>
<dbReference type="PANTHER" id="PTHR33376:SF4">
    <property type="entry name" value="SIALIC ACID-BINDING PERIPLASMIC PROTEIN SIAP"/>
    <property type="match status" value="1"/>
</dbReference>
<organism evidence="3 4">
    <name type="scientific">Arenimonas terrae</name>
    <dbReference type="NCBI Taxonomy" id="2546226"/>
    <lineage>
        <taxon>Bacteria</taxon>
        <taxon>Pseudomonadati</taxon>
        <taxon>Pseudomonadota</taxon>
        <taxon>Gammaproteobacteria</taxon>
        <taxon>Lysobacterales</taxon>
        <taxon>Lysobacteraceae</taxon>
        <taxon>Arenimonas</taxon>
    </lineage>
</organism>
<dbReference type="NCBIfam" id="NF037995">
    <property type="entry name" value="TRAP_S1"/>
    <property type="match status" value="1"/>
</dbReference>
<comment type="caution">
    <text evidence="3">The sequence shown here is derived from an EMBL/GenBank/DDBJ whole genome shotgun (WGS) entry which is preliminary data.</text>
</comment>
<keyword evidence="4" id="KW-1185">Reference proteome</keyword>
<gene>
    <name evidence="3" type="ORF">E1B00_02575</name>
</gene>